<evidence type="ECO:0000256" key="8">
    <source>
        <dbReference type="SAM" id="MobiDB-lite"/>
    </source>
</evidence>
<feature type="compositionally biased region" description="Polar residues" evidence="8">
    <location>
        <begin position="276"/>
        <end position="299"/>
    </location>
</feature>
<evidence type="ECO:0000256" key="1">
    <source>
        <dbReference type="ARBA" id="ARBA00004123"/>
    </source>
</evidence>
<dbReference type="InterPro" id="IPR027786">
    <property type="entry name" value="Nse4/EID"/>
</dbReference>
<dbReference type="Proteomes" id="UP000762676">
    <property type="component" value="Unassembled WGS sequence"/>
</dbReference>
<feature type="compositionally biased region" description="Basic residues" evidence="8">
    <location>
        <begin position="307"/>
        <end position="317"/>
    </location>
</feature>
<comment type="subunit">
    <text evidence="7">Component of the SMC5-SMC6 complex.</text>
</comment>
<evidence type="ECO:0000313" key="11">
    <source>
        <dbReference type="EMBL" id="GFR87314.1"/>
    </source>
</evidence>
<name>A0AAV4GPT4_9GAST</name>
<keyword evidence="6 7" id="KW-0539">Nucleus</keyword>
<comment type="subcellular location">
    <subcellularLocation>
        <location evidence="1 7">Nucleus</location>
    </subcellularLocation>
</comment>
<feature type="domain" description="Nse4/EID protein Nse3/MAGE-binding" evidence="10">
    <location>
        <begin position="38"/>
        <end position="72"/>
    </location>
</feature>
<dbReference type="GO" id="GO:0030915">
    <property type="term" value="C:Smc5-Smc6 complex"/>
    <property type="evidence" value="ECO:0007669"/>
    <property type="project" value="UniProtKB-UniRule"/>
</dbReference>
<evidence type="ECO:0000313" key="12">
    <source>
        <dbReference type="Proteomes" id="UP000762676"/>
    </source>
</evidence>
<feature type="compositionally biased region" description="Basic and acidic residues" evidence="8">
    <location>
        <begin position="130"/>
        <end position="140"/>
    </location>
</feature>
<keyword evidence="5 7" id="KW-0234">DNA repair</keyword>
<dbReference type="GO" id="GO:0005634">
    <property type="term" value="C:nucleus"/>
    <property type="evidence" value="ECO:0007669"/>
    <property type="project" value="UniProtKB-SubCell"/>
</dbReference>
<dbReference type="InterPro" id="IPR029225">
    <property type="entry name" value="Nse4_Nse3-bd"/>
</dbReference>
<dbReference type="AlphaFoldDB" id="A0AAV4GPT4"/>
<dbReference type="Pfam" id="PF08743">
    <property type="entry name" value="Nse4_C"/>
    <property type="match status" value="1"/>
</dbReference>
<dbReference type="InterPro" id="IPR014854">
    <property type="entry name" value="Nse4_C"/>
</dbReference>
<keyword evidence="4 7" id="KW-0233">DNA recombination</keyword>
<feature type="region of interest" description="Disordered" evidence="8">
    <location>
        <begin position="276"/>
        <end position="317"/>
    </location>
</feature>
<keyword evidence="12" id="KW-1185">Reference proteome</keyword>
<protein>
    <recommendedName>
        <fullName evidence="7">Non-structural maintenance of chromosomes element 4</fullName>
    </recommendedName>
</protein>
<evidence type="ECO:0000256" key="5">
    <source>
        <dbReference type="ARBA" id="ARBA00023204"/>
    </source>
</evidence>
<reference evidence="11 12" key="1">
    <citation type="journal article" date="2021" name="Elife">
        <title>Chloroplast acquisition without the gene transfer in kleptoplastic sea slugs, Plakobranchus ocellatus.</title>
        <authorList>
            <person name="Maeda T."/>
            <person name="Takahashi S."/>
            <person name="Yoshida T."/>
            <person name="Shimamura S."/>
            <person name="Takaki Y."/>
            <person name="Nagai Y."/>
            <person name="Toyoda A."/>
            <person name="Suzuki Y."/>
            <person name="Arimoto A."/>
            <person name="Ishii H."/>
            <person name="Satoh N."/>
            <person name="Nishiyama T."/>
            <person name="Hasebe M."/>
            <person name="Maruyama T."/>
            <person name="Minagawa J."/>
            <person name="Obokata J."/>
            <person name="Shigenobu S."/>
        </authorList>
    </citation>
    <scope>NUCLEOTIDE SEQUENCE [LARGE SCALE GENOMIC DNA]</scope>
</reference>
<evidence type="ECO:0000259" key="10">
    <source>
        <dbReference type="Pfam" id="PF15412"/>
    </source>
</evidence>
<comment type="caution">
    <text evidence="11">The sequence shown here is derived from an EMBL/GenBank/DDBJ whole genome shotgun (WGS) entry which is preliminary data.</text>
</comment>
<dbReference type="GO" id="GO:0006310">
    <property type="term" value="P:DNA recombination"/>
    <property type="evidence" value="ECO:0007669"/>
    <property type="project" value="UniProtKB-UniRule"/>
</dbReference>
<evidence type="ECO:0000256" key="4">
    <source>
        <dbReference type="ARBA" id="ARBA00023172"/>
    </source>
</evidence>
<gene>
    <name evidence="11" type="ORF">ElyMa_000743400</name>
</gene>
<sequence length="317" mass="35954">QVQEVINPSNEDDLLFEKLQTVDKLFKPVRNTREAALDSASLVNISELGKKKAQALKTDFLRFNAADFCDKVRIKLSNGITKSENYGLSHDDWVKLGNGITPLFKRTPVLNFMCGAFERDVAPKKKRPVKEKEAESDSSKVTKPTQLSSFEETERGELTTAQVEHLLKTLWRFYEANKKQPICFFEFVTNPDSYGQTVENIFYASFLVRDGHANVFLDEDELPVIEPMQKDLNDAAASARQDSSKKQQIVMTLTPAEWRQIVKEFKIEVPLIQPMKQQQQPTVLKESNLSNHSSSQETNVPYDGKGKGKGKGKRIHS</sequence>
<dbReference type="Pfam" id="PF15412">
    <property type="entry name" value="Nse4-Nse3_bdg"/>
    <property type="match status" value="1"/>
</dbReference>
<keyword evidence="3 7" id="KW-0227">DNA damage</keyword>
<evidence type="ECO:0000256" key="7">
    <source>
        <dbReference type="RuleBase" id="RU365071"/>
    </source>
</evidence>
<feature type="non-terminal residue" evidence="11">
    <location>
        <position position="1"/>
    </location>
</feature>
<comment type="function">
    <text evidence="7">Component of the SMC5-SMC6 complex, that promotes sister chromatid alignment after DNA damage and facilitates double-stranded DNA breaks (DSBs) repair via homologous recombination between sister chromatids.</text>
</comment>
<proteinExistence type="inferred from homology"/>
<evidence type="ECO:0000256" key="3">
    <source>
        <dbReference type="ARBA" id="ARBA00022763"/>
    </source>
</evidence>
<dbReference type="PANTHER" id="PTHR16140">
    <property type="entry name" value="NON-STRUCTURAL MAINTENANCE OF CHROMOSOMES ELEMENT 4"/>
    <property type="match status" value="1"/>
</dbReference>
<dbReference type="PANTHER" id="PTHR16140:SF0">
    <property type="entry name" value="NON-STRUCTURAL MAINTENANCE OF CHROMOSOMES ELEMENT 4"/>
    <property type="match status" value="1"/>
</dbReference>
<feature type="region of interest" description="Disordered" evidence="8">
    <location>
        <begin position="125"/>
        <end position="154"/>
    </location>
</feature>
<comment type="similarity">
    <text evidence="2 7">Belongs to the NSE4 family.</text>
</comment>
<feature type="domain" description="Non-structural maintenance of chromosome element 4 C-terminal" evidence="9">
    <location>
        <begin position="181"/>
        <end position="272"/>
    </location>
</feature>
<feature type="compositionally biased region" description="Polar residues" evidence="8">
    <location>
        <begin position="141"/>
        <end position="150"/>
    </location>
</feature>
<accession>A0AAV4GPT4</accession>
<evidence type="ECO:0000259" key="9">
    <source>
        <dbReference type="Pfam" id="PF08743"/>
    </source>
</evidence>
<evidence type="ECO:0000256" key="6">
    <source>
        <dbReference type="ARBA" id="ARBA00023242"/>
    </source>
</evidence>
<dbReference type="EMBL" id="BMAT01001508">
    <property type="protein sequence ID" value="GFR87314.1"/>
    <property type="molecule type" value="Genomic_DNA"/>
</dbReference>
<evidence type="ECO:0000256" key="2">
    <source>
        <dbReference type="ARBA" id="ARBA00008997"/>
    </source>
</evidence>
<organism evidence="11 12">
    <name type="scientific">Elysia marginata</name>
    <dbReference type="NCBI Taxonomy" id="1093978"/>
    <lineage>
        <taxon>Eukaryota</taxon>
        <taxon>Metazoa</taxon>
        <taxon>Spiralia</taxon>
        <taxon>Lophotrochozoa</taxon>
        <taxon>Mollusca</taxon>
        <taxon>Gastropoda</taxon>
        <taxon>Heterobranchia</taxon>
        <taxon>Euthyneura</taxon>
        <taxon>Panpulmonata</taxon>
        <taxon>Sacoglossa</taxon>
        <taxon>Placobranchoidea</taxon>
        <taxon>Plakobranchidae</taxon>
        <taxon>Elysia</taxon>
    </lineage>
</organism>
<dbReference type="GO" id="GO:0006281">
    <property type="term" value="P:DNA repair"/>
    <property type="evidence" value="ECO:0007669"/>
    <property type="project" value="UniProtKB-UniRule"/>
</dbReference>